<organism evidence="3 4">
    <name type="scientific">Lentinula edodes</name>
    <name type="common">Shiitake mushroom</name>
    <name type="synonym">Lentinus edodes</name>
    <dbReference type="NCBI Taxonomy" id="5353"/>
    <lineage>
        <taxon>Eukaryota</taxon>
        <taxon>Fungi</taxon>
        <taxon>Dikarya</taxon>
        <taxon>Basidiomycota</taxon>
        <taxon>Agaricomycotina</taxon>
        <taxon>Agaricomycetes</taxon>
        <taxon>Agaricomycetidae</taxon>
        <taxon>Agaricales</taxon>
        <taxon>Marasmiineae</taxon>
        <taxon>Omphalotaceae</taxon>
        <taxon>Lentinula</taxon>
    </lineage>
</organism>
<dbReference type="GO" id="GO:0006218">
    <property type="term" value="P:uridine catabolic process"/>
    <property type="evidence" value="ECO:0007669"/>
    <property type="project" value="TreeGrafter"/>
</dbReference>
<dbReference type="InterPro" id="IPR035994">
    <property type="entry name" value="Nucleoside_phosphorylase_sf"/>
</dbReference>
<dbReference type="PANTHER" id="PTHR43691:SF14">
    <property type="entry name" value="URIDINE PHOSPHORYLASE"/>
    <property type="match status" value="1"/>
</dbReference>
<feature type="domain" description="Nucleoside phosphorylase" evidence="2">
    <location>
        <begin position="32"/>
        <end position="242"/>
    </location>
</feature>
<sequence length="422" mass="46979">MKDKLTDANFPRTADNRVYHLGLRPGEIANKIITVGSPSRALTIAAHLDEEPKKFRIESERGFQTITGRYKGTPVSVISIGMGAPNMDFFVREARESITGDMVIIRLGSCGSLTHTSAPVGTVVVPKACVGITRNVDFDFGRPEDEQMNEERAYRISKPVSDDPQLHQIVVKSLENARPVGDQTVVAGHLVNASADSFYSSQGRLTSFPDHNTHLVEELLQQVDDLGTLEMETHHLYHLAKCWNHRPKISSSRSNNLNHTAPPLTTGPVRPVTLDSSPSRVNLGSPSASAPLVTVDSKIYVSAAQMVFAARTSVERDFITPERVQAIEEWGGKGVLEALIAYVIPAERLHPEKGSTQIVHQARSVVYLCSFWAIRFFVVCPRSRRHLLKALSVLRILRWKLAGFHSRSMNRCFPNKHFWMTE</sequence>
<dbReference type="InterPro" id="IPR000845">
    <property type="entry name" value="Nucleoside_phosphorylase_d"/>
</dbReference>
<dbReference type="SUPFAM" id="SSF53167">
    <property type="entry name" value="Purine and uridine phosphorylases"/>
    <property type="match status" value="1"/>
</dbReference>
<dbReference type="PANTHER" id="PTHR43691">
    <property type="entry name" value="URIDINE PHOSPHORYLASE"/>
    <property type="match status" value="1"/>
</dbReference>
<dbReference type="GO" id="GO:0005829">
    <property type="term" value="C:cytosol"/>
    <property type="evidence" value="ECO:0007669"/>
    <property type="project" value="TreeGrafter"/>
</dbReference>
<comment type="caution">
    <text evidence="3">The sequence shown here is derived from an EMBL/GenBank/DDBJ whole genome shotgun (WGS) entry which is preliminary data.</text>
</comment>
<evidence type="ECO:0000313" key="3">
    <source>
        <dbReference type="EMBL" id="GAW08569.1"/>
    </source>
</evidence>
<gene>
    <name evidence="3" type="ORF">LENED_010633</name>
</gene>
<evidence type="ECO:0000259" key="2">
    <source>
        <dbReference type="Pfam" id="PF01048"/>
    </source>
</evidence>
<dbReference type="STRING" id="5353.A0A1Q3EMY8"/>
<dbReference type="GO" id="GO:0004850">
    <property type="term" value="F:uridine phosphorylase activity"/>
    <property type="evidence" value="ECO:0007669"/>
    <property type="project" value="TreeGrafter"/>
</dbReference>
<accession>A0A1Q3EMY8</accession>
<feature type="compositionally biased region" description="Polar residues" evidence="1">
    <location>
        <begin position="250"/>
        <end position="259"/>
    </location>
</feature>
<dbReference type="Pfam" id="PF01048">
    <property type="entry name" value="PNP_UDP_1"/>
    <property type="match status" value="1"/>
</dbReference>
<name>A0A1Q3EMY8_LENED</name>
<dbReference type="Gene3D" id="3.40.50.1580">
    <property type="entry name" value="Nucleoside phosphorylase domain"/>
    <property type="match status" value="1"/>
</dbReference>
<reference evidence="3 4" key="1">
    <citation type="submission" date="2016-08" db="EMBL/GenBank/DDBJ databases">
        <authorList>
            <consortium name="Lentinula edodes genome sequencing consortium"/>
            <person name="Sakamoto Y."/>
            <person name="Nakade K."/>
            <person name="Sato S."/>
            <person name="Yoshida Y."/>
            <person name="Miyazaki K."/>
            <person name="Natsume S."/>
            <person name="Konno N."/>
        </authorList>
    </citation>
    <scope>NUCLEOTIDE SEQUENCE [LARGE SCALE GENOMIC DNA]</scope>
    <source>
        <strain evidence="3 4">NBRC 111202</strain>
    </source>
</reference>
<feature type="region of interest" description="Disordered" evidence="1">
    <location>
        <begin position="250"/>
        <end position="282"/>
    </location>
</feature>
<dbReference type="EMBL" id="BDGU01000664">
    <property type="protein sequence ID" value="GAW08569.1"/>
    <property type="molecule type" value="Genomic_DNA"/>
</dbReference>
<proteinExistence type="predicted"/>
<keyword evidence="4" id="KW-1185">Reference proteome</keyword>
<evidence type="ECO:0000256" key="1">
    <source>
        <dbReference type="SAM" id="MobiDB-lite"/>
    </source>
</evidence>
<dbReference type="CDD" id="cd17769">
    <property type="entry name" value="NP_TgUP-like"/>
    <property type="match status" value="1"/>
</dbReference>
<reference evidence="3 4" key="2">
    <citation type="submission" date="2017-02" db="EMBL/GenBank/DDBJ databases">
        <title>A genome survey and senescence transcriptome analysis in Lentinula edodes.</title>
        <authorList>
            <person name="Sakamoto Y."/>
            <person name="Nakade K."/>
            <person name="Sato S."/>
            <person name="Yoshida Y."/>
            <person name="Miyazaki K."/>
            <person name="Natsume S."/>
            <person name="Konno N."/>
        </authorList>
    </citation>
    <scope>NUCLEOTIDE SEQUENCE [LARGE SCALE GENOMIC DNA]</scope>
    <source>
        <strain evidence="3 4">NBRC 111202</strain>
    </source>
</reference>
<dbReference type="Proteomes" id="UP000188533">
    <property type="component" value="Unassembled WGS sequence"/>
</dbReference>
<evidence type="ECO:0000313" key="4">
    <source>
        <dbReference type="Proteomes" id="UP000188533"/>
    </source>
</evidence>
<dbReference type="AlphaFoldDB" id="A0A1Q3EMY8"/>
<protein>
    <submittedName>
        <fullName evidence="3">Purine and uridine phosphorylase</fullName>
    </submittedName>
</protein>